<protein>
    <recommendedName>
        <fullName evidence="4">J domain-containing protein</fullName>
    </recommendedName>
</protein>
<comment type="caution">
    <text evidence="2">The sequence shown here is derived from an EMBL/GenBank/DDBJ whole genome shotgun (WGS) entry which is preliminary data.</text>
</comment>
<organism evidence="2 3">
    <name type="scientific">Coniosporium apollinis</name>
    <dbReference type="NCBI Taxonomy" id="61459"/>
    <lineage>
        <taxon>Eukaryota</taxon>
        <taxon>Fungi</taxon>
        <taxon>Dikarya</taxon>
        <taxon>Ascomycota</taxon>
        <taxon>Pezizomycotina</taxon>
        <taxon>Dothideomycetes</taxon>
        <taxon>Dothideomycetes incertae sedis</taxon>
        <taxon>Coniosporium</taxon>
    </lineage>
</organism>
<evidence type="ECO:0000313" key="2">
    <source>
        <dbReference type="EMBL" id="KAJ9663604.1"/>
    </source>
</evidence>
<feature type="compositionally biased region" description="Polar residues" evidence="1">
    <location>
        <begin position="1"/>
        <end position="18"/>
    </location>
</feature>
<keyword evidence="3" id="KW-1185">Reference proteome</keyword>
<dbReference type="EMBL" id="JAPDRL010000042">
    <property type="protein sequence ID" value="KAJ9663604.1"/>
    <property type="molecule type" value="Genomic_DNA"/>
</dbReference>
<evidence type="ECO:0000313" key="3">
    <source>
        <dbReference type="Proteomes" id="UP001172684"/>
    </source>
</evidence>
<feature type="region of interest" description="Disordered" evidence="1">
    <location>
        <begin position="1"/>
        <end position="20"/>
    </location>
</feature>
<feature type="compositionally biased region" description="Polar residues" evidence="1">
    <location>
        <begin position="260"/>
        <end position="271"/>
    </location>
</feature>
<accession>A0ABQ9NTI2</accession>
<evidence type="ECO:0008006" key="4">
    <source>
        <dbReference type="Google" id="ProtNLM"/>
    </source>
</evidence>
<feature type="compositionally biased region" description="Basic and acidic residues" evidence="1">
    <location>
        <begin position="87"/>
        <end position="98"/>
    </location>
</feature>
<dbReference type="Proteomes" id="UP001172684">
    <property type="component" value="Unassembled WGS sequence"/>
</dbReference>
<reference evidence="2" key="1">
    <citation type="submission" date="2022-10" db="EMBL/GenBank/DDBJ databases">
        <title>Culturing micro-colonial fungi from biological soil crusts in the Mojave desert and describing Neophaeococcomyces mojavensis, and introducing the new genera and species Taxawa tesnikishii.</title>
        <authorList>
            <person name="Kurbessoian T."/>
            <person name="Stajich J.E."/>
        </authorList>
    </citation>
    <scope>NUCLEOTIDE SEQUENCE</scope>
    <source>
        <strain evidence="2">TK_1</strain>
    </source>
</reference>
<gene>
    <name evidence="2" type="ORF">H2201_005565</name>
</gene>
<feature type="region of interest" description="Disordered" evidence="1">
    <location>
        <begin position="238"/>
        <end position="276"/>
    </location>
</feature>
<evidence type="ECO:0000256" key="1">
    <source>
        <dbReference type="SAM" id="MobiDB-lite"/>
    </source>
</evidence>
<sequence>MSDLISNYECTQQPSRSNAPGLVPSLALPKHVDWGWCTLLRSAVVAVPTHFSTNRRSAKETCTNITVAGLNSDNNGYNHTGTVAISKSDRGAPPEENGHASPRRGRPPTLLFVFVACLMLSRFISKALTDSSASVPLASPPPLPEPEPNFQEGFSPLSRCGYNEKDFSFLYSLNARAVLGLEGRPYGSDSKTVARRHRRQLLRLWHPDKVGVTGLELWQHESITHTIEEMYKQLEPQLERDDTESPDSDYNAGNWPPRLSQPSSMQAPTPESKSERRLYPLSRCGYGPQNFTFLAYPDPYKGLGFEWGRTTKAELETESEQRYQQLMLIWQQDKADITGLDPWQHVRIETKITRMYNLLKRDMRYKTLVQYHRPG</sequence>
<name>A0ABQ9NTI2_9PEZI</name>
<proteinExistence type="predicted"/>
<feature type="region of interest" description="Disordered" evidence="1">
    <location>
        <begin position="83"/>
        <end position="104"/>
    </location>
</feature>